<dbReference type="SUPFAM" id="SSF50969">
    <property type="entry name" value="YVTN repeat-like/Quinoprotein amine dehydrogenase"/>
    <property type="match status" value="1"/>
</dbReference>
<dbReference type="InterPro" id="IPR011044">
    <property type="entry name" value="Quino_amine_DH_bsu"/>
</dbReference>
<sequence>MLTATAATLFFQACKKDNGPVTPPVEQASHPWIIYTGGTVGNWGGYIYALKDMPSGAVDLSSLSGHQVKNSFGGNTFGTAIFKLNNDAAESGINRLVTDKDGNVTSTGFIATPNTPEGNYLVVSQNQGYYWDLGAGGMKLQTFDPAAMQRTGEIDFSSLTRGSSYEAAGQYMIAVRDNKLFVDIQYGVKTSTDWQVKPDFDSVFVAVYDLSTRQIEGITSYPKAANIGLFSSHPLWSIDAVTGDLYIAAVSNFKTQDPPAKILRIKKGMTRFDAGYEISINAFRPKSDFNQLFAHNGKLYTKISRVTMSYYEGGEHGEKYRDDIWDWNEIDATSKTAKKLDIPVDNFYAYQNAFFANGKIYFISNNKADGFSGVYELDPVSGATKETFHLKNSGRIMGFNKLD</sequence>
<organism evidence="1 2">
    <name type="scientific">Taibaiella chishuiensis</name>
    <dbReference type="NCBI Taxonomy" id="1434707"/>
    <lineage>
        <taxon>Bacteria</taxon>
        <taxon>Pseudomonadati</taxon>
        <taxon>Bacteroidota</taxon>
        <taxon>Chitinophagia</taxon>
        <taxon>Chitinophagales</taxon>
        <taxon>Chitinophagaceae</taxon>
        <taxon>Taibaiella</taxon>
    </lineage>
</organism>
<comment type="caution">
    <text evidence="1">The sequence shown here is derived from an EMBL/GenBank/DDBJ whole genome shotgun (WGS) entry which is preliminary data.</text>
</comment>
<dbReference type="EMBL" id="PYGD01000003">
    <property type="protein sequence ID" value="PSK92682.1"/>
    <property type="molecule type" value="Genomic_DNA"/>
</dbReference>
<gene>
    <name evidence="1" type="ORF">B0I18_103260</name>
</gene>
<dbReference type="AlphaFoldDB" id="A0A2P8D653"/>
<reference evidence="1 2" key="1">
    <citation type="submission" date="2018-03" db="EMBL/GenBank/DDBJ databases">
        <title>Genomic Encyclopedia of Type Strains, Phase III (KMG-III): the genomes of soil and plant-associated and newly described type strains.</title>
        <authorList>
            <person name="Whitman W."/>
        </authorList>
    </citation>
    <scope>NUCLEOTIDE SEQUENCE [LARGE SCALE GENOMIC DNA]</scope>
    <source>
        <strain evidence="1 2">CGMCC 1.12700</strain>
    </source>
</reference>
<protein>
    <recommendedName>
        <fullName evidence="3">DUF4374 domain-containing protein</fullName>
    </recommendedName>
</protein>
<evidence type="ECO:0000313" key="2">
    <source>
        <dbReference type="Proteomes" id="UP000240572"/>
    </source>
</evidence>
<name>A0A2P8D653_9BACT</name>
<accession>A0A2P8D653</accession>
<dbReference type="Proteomes" id="UP000240572">
    <property type="component" value="Unassembled WGS sequence"/>
</dbReference>
<evidence type="ECO:0008006" key="3">
    <source>
        <dbReference type="Google" id="ProtNLM"/>
    </source>
</evidence>
<keyword evidence="2" id="KW-1185">Reference proteome</keyword>
<proteinExistence type="predicted"/>
<evidence type="ECO:0000313" key="1">
    <source>
        <dbReference type="EMBL" id="PSK92682.1"/>
    </source>
</evidence>